<organism evidence="1 2">
    <name type="scientific">Propioniciclava sinopodophylli</name>
    <dbReference type="NCBI Taxonomy" id="1837344"/>
    <lineage>
        <taxon>Bacteria</taxon>
        <taxon>Bacillati</taxon>
        <taxon>Actinomycetota</taxon>
        <taxon>Actinomycetes</taxon>
        <taxon>Propionibacteriales</taxon>
        <taxon>Propionibacteriaceae</taxon>
        <taxon>Propioniciclava</taxon>
    </lineage>
</organism>
<dbReference type="EMBL" id="SDMQ01000013">
    <property type="protein sequence ID" value="TBT83215.1"/>
    <property type="molecule type" value="Genomic_DNA"/>
</dbReference>
<dbReference type="RefSeq" id="WP_131169340.1">
    <property type="nucleotide sequence ID" value="NZ_CANLBI010000007.1"/>
</dbReference>
<evidence type="ECO:0000313" key="2">
    <source>
        <dbReference type="Proteomes" id="UP000292373"/>
    </source>
</evidence>
<dbReference type="Gene3D" id="1.10.287.1060">
    <property type="entry name" value="ESAT-6-like"/>
    <property type="match status" value="1"/>
</dbReference>
<sequence>MSGTVKSTEAAENAIRAIQNIINGGLTEQINQLDNNGRILSDPNNWDGPLAITFRSTTWPETKSALDKASQELTELSQQLEQIARNIFSAGGR</sequence>
<dbReference type="Proteomes" id="UP000292373">
    <property type="component" value="Unassembled WGS sequence"/>
</dbReference>
<keyword evidence="2" id="KW-1185">Reference proteome</keyword>
<reference evidence="1 2" key="1">
    <citation type="submission" date="2019-01" db="EMBL/GenBank/DDBJ databases">
        <title>Lactibacter flavus gen. nov., sp. nov., a novel bacterium of the family Propionibacteriaceae isolated from raw milk and dairy products.</title>
        <authorList>
            <person name="Huptas C."/>
            <person name="Wenning M."/>
            <person name="Breitenwieser F."/>
            <person name="Doll E."/>
            <person name="Von Neubeck M."/>
            <person name="Busse H.-J."/>
            <person name="Scherer S."/>
        </authorList>
    </citation>
    <scope>NUCLEOTIDE SEQUENCE [LARGE SCALE GENOMIC DNA]</scope>
    <source>
        <strain evidence="1 2">KCTC 33808</strain>
    </source>
</reference>
<accession>A0A4V2JS94</accession>
<evidence type="ECO:0000313" key="1">
    <source>
        <dbReference type="EMBL" id="TBT83215.1"/>
    </source>
</evidence>
<dbReference type="OrthoDB" id="3267746at2"/>
<gene>
    <name evidence="1" type="ORF">ET989_12115</name>
</gene>
<protein>
    <submittedName>
        <fullName evidence="1">Pyrophosphorylase</fullName>
    </submittedName>
</protein>
<name>A0A4V2JS94_9ACTN</name>
<dbReference type="AlphaFoldDB" id="A0A4V2JS94"/>
<proteinExistence type="predicted"/>
<comment type="caution">
    <text evidence="1">The sequence shown here is derived from an EMBL/GenBank/DDBJ whole genome shotgun (WGS) entry which is preliminary data.</text>
</comment>